<dbReference type="CDD" id="cd03413">
    <property type="entry name" value="CbiK_C"/>
    <property type="match status" value="1"/>
</dbReference>
<dbReference type="STRING" id="29364.SAMN04487772_101131"/>
<dbReference type="GO" id="GO:0016852">
    <property type="term" value="F:sirohydrochlorin cobaltochelatase activity"/>
    <property type="evidence" value="ECO:0007669"/>
    <property type="project" value="InterPro"/>
</dbReference>
<organism evidence="3 4">
    <name type="scientific">[Clostridium] polysaccharolyticum</name>
    <dbReference type="NCBI Taxonomy" id="29364"/>
    <lineage>
        <taxon>Bacteria</taxon>
        <taxon>Bacillati</taxon>
        <taxon>Bacillota</taxon>
        <taxon>Clostridia</taxon>
        <taxon>Lachnospirales</taxon>
        <taxon>Lachnospiraceae</taxon>
    </lineage>
</organism>
<dbReference type="Pfam" id="PF06180">
    <property type="entry name" value="CbiK"/>
    <property type="match status" value="1"/>
</dbReference>
<keyword evidence="2" id="KW-0170">Cobalt</keyword>
<dbReference type="SUPFAM" id="SSF53800">
    <property type="entry name" value="Chelatase"/>
    <property type="match status" value="1"/>
</dbReference>
<dbReference type="CDD" id="cd03412">
    <property type="entry name" value="CbiK_N"/>
    <property type="match status" value="1"/>
</dbReference>
<evidence type="ECO:0000313" key="4">
    <source>
        <dbReference type="Proteomes" id="UP000199800"/>
    </source>
</evidence>
<evidence type="ECO:0000256" key="2">
    <source>
        <dbReference type="PIRSR" id="PIRSR033579-3"/>
    </source>
</evidence>
<accession>A0A1H9Y5J3</accession>
<evidence type="ECO:0000313" key="3">
    <source>
        <dbReference type="EMBL" id="SES63666.1"/>
    </source>
</evidence>
<sequence length="258" mass="29656">MKKKALLVASFGTSYEETRKKTIGAIEESLQKEFEQHQVYRAFTSKIIKRKLEREGVFIFDVKEALEKILEDGFTDVLIQPTHIINGTEYDLLREDIVPFFQKFKSITIGRPLLTKHEDYMELADIIKETYPVEQDEALVLMGHGSKHPANSSYPAFEYVLKDKGYDTVFVGTVEGYPSLKEVKKQLVQNKIKKVCLVPMMIVAGDHANKDLIGDEDSWKMELKKEGYQVRYDLRGLGELEAVQKMFIRNAKEAVAIR</sequence>
<dbReference type="RefSeq" id="WP_092474971.1">
    <property type="nucleotide sequence ID" value="NZ_FOHN01000001.1"/>
</dbReference>
<keyword evidence="2" id="KW-0479">Metal-binding</keyword>
<reference evidence="3 4" key="1">
    <citation type="submission" date="2016-10" db="EMBL/GenBank/DDBJ databases">
        <authorList>
            <person name="de Groot N.N."/>
        </authorList>
    </citation>
    <scope>NUCLEOTIDE SEQUENCE [LARGE SCALE GENOMIC DNA]</scope>
    <source>
        <strain evidence="3 4">DSM 1801</strain>
    </source>
</reference>
<dbReference type="AlphaFoldDB" id="A0A1H9Y5J3"/>
<feature type="binding site" evidence="2">
    <location>
        <position position="144"/>
    </location>
    <ligand>
        <name>Co(2+)</name>
        <dbReference type="ChEBI" id="CHEBI:48828"/>
    </ligand>
</feature>
<dbReference type="Gene3D" id="3.40.50.1400">
    <property type="match status" value="2"/>
</dbReference>
<dbReference type="PIRSF" id="PIRSF033579">
    <property type="entry name" value="Anaer_Co_chel"/>
    <property type="match status" value="1"/>
</dbReference>
<name>A0A1H9Y5J3_9FIRM</name>
<protein>
    <submittedName>
        <fullName evidence="3">Sirohydrochlorin cobaltochelatase</fullName>
    </submittedName>
</protein>
<evidence type="ECO:0000256" key="1">
    <source>
        <dbReference type="PIRSR" id="PIRSR033579-1"/>
    </source>
</evidence>
<dbReference type="EMBL" id="FOHN01000001">
    <property type="protein sequence ID" value="SES63666.1"/>
    <property type="molecule type" value="Genomic_DNA"/>
</dbReference>
<feature type="binding site" evidence="2">
    <location>
        <position position="207"/>
    </location>
    <ligand>
        <name>Co(2+)</name>
        <dbReference type="ChEBI" id="CHEBI:48828"/>
    </ligand>
</feature>
<dbReference type="OrthoDB" id="9770331at2"/>
<proteinExistence type="predicted"/>
<gene>
    <name evidence="3" type="ORF">SAMN04487772_101131</name>
</gene>
<feature type="active site" description="Proton acceptor" evidence="1">
    <location>
        <position position="144"/>
    </location>
</feature>
<dbReference type="InterPro" id="IPR010388">
    <property type="entry name" value="Anaerobic_Co-chelatase"/>
</dbReference>
<dbReference type="GO" id="GO:0019251">
    <property type="term" value="P:anaerobic cobalamin biosynthetic process"/>
    <property type="evidence" value="ECO:0007669"/>
    <property type="project" value="InterPro"/>
</dbReference>
<keyword evidence="4" id="KW-1185">Reference proteome</keyword>
<dbReference type="GO" id="GO:0046872">
    <property type="term" value="F:metal ion binding"/>
    <property type="evidence" value="ECO:0007669"/>
    <property type="project" value="UniProtKB-KW"/>
</dbReference>
<dbReference type="Proteomes" id="UP000199800">
    <property type="component" value="Unassembled WGS sequence"/>
</dbReference>
<feature type="binding site" evidence="2">
    <location>
        <position position="175"/>
    </location>
    <ligand>
        <name>Co(2+)</name>
        <dbReference type="ChEBI" id="CHEBI:48828"/>
    </ligand>
</feature>